<accession>A0ABX5NVB8</accession>
<dbReference type="RefSeq" id="WP_110792067.1">
    <property type="nucleotide sequence ID" value="NZ_QJRY01000004.1"/>
</dbReference>
<protein>
    <submittedName>
        <fullName evidence="1">Uncharacterized protein</fullName>
    </submittedName>
</protein>
<keyword evidence="2" id="KW-1185">Reference proteome</keyword>
<dbReference type="Proteomes" id="UP000247536">
    <property type="component" value="Unassembled WGS sequence"/>
</dbReference>
<organism evidence="1 2">
    <name type="scientific">Rhizobium wuzhouense</name>
    <dbReference type="NCBI Taxonomy" id="1986026"/>
    <lineage>
        <taxon>Bacteria</taxon>
        <taxon>Pseudomonadati</taxon>
        <taxon>Pseudomonadota</taxon>
        <taxon>Alphaproteobacteria</taxon>
        <taxon>Hyphomicrobiales</taxon>
        <taxon>Rhizobiaceae</taxon>
        <taxon>Rhizobium/Agrobacterium group</taxon>
        <taxon>Rhizobium</taxon>
    </lineage>
</organism>
<evidence type="ECO:0000313" key="1">
    <source>
        <dbReference type="EMBL" id="PYB73336.1"/>
    </source>
</evidence>
<sequence>MRAQLDLFGLAVDLAPAEPASYKPDPDRVRGKLAAVLSEMRAADTMPWDRKKRAYHQLLFPQMTRSLPPEEAEVLRAAFDVEWQRLTAA</sequence>
<dbReference type="EMBL" id="QJRY01000004">
    <property type="protein sequence ID" value="PYB73336.1"/>
    <property type="molecule type" value="Genomic_DNA"/>
</dbReference>
<gene>
    <name evidence="1" type="ORF">DMY87_13650</name>
</gene>
<evidence type="ECO:0000313" key="2">
    <source>
        <dbReference type="Proteomes" id="UP000247536"/>
    </source>
</evidence>
<comment type="caution">
    <text evidence="1">The sequence shown here is derived from an EMBL/GenBank/DDBJ whole genome shotgun (WGS) entry which is preliminary data.</text>
</comment>
<reference evidence="1 2" key="1">
    <citation type="submission" date="2018-06" db="EMBL/GenBank/DDBJ databases">
        <title>Rhizobium wuzhouense sp. nov., isolated from roots of Oryza officinalis.</title>
        <authorList>
            <person name="Yuan T."/>
        </authorList>
    </citation>
    <scope>NUCLEOTIDE SEQUENCE [LARGE SCALE GENOMIC DNA]</scope>
    <source>
        <strain evidence="1 2">W44</strain>
    </source>
</reference>
<proteinExistence type="predicted"/>
<name>A0ABX5NVB8_9HYPH</name>